<dbReference type="EMBL" id="LLEI02000048">
    <property type="protein sequence ID" value="OAJ93117.1"/>
    <property type="molecule type" value="Genomic_DNA"/>
</dbReference>
<organism evidence="1 2">
    <name type="scientific">Vibrio bivalvicida</name>
    <dbReference type="NCBI Taxonomy" id="1276888"/>
    <lineage>
        <taxon>Bacteria</taxon>
        <taxon>Pseudomonadati</taxon>
        <taxon>Pseudomonadota</taxon>
        <taxon>Gammaproteobacteria</taxon>
        <taxon>Vibrionales</taxon>
        <taxon>Vibrionaceae</taxon>
        <taxon>Vibrio</taxon>
        <taxon>Vibrio oreintalis group</taxon>
    </lineage>
</organism>
<comment type="caution">
    <text evidence="1">The sequence shown here is derived from an EMBL/GenBank/DDBJ whole genome shotgun (WGS) entry which is preliminary data.</text>
</comment>
<dbReference type="Proteomes" id="UP000078406">
    <property type="component" value="Unassembled WGS sequence"/>
</dbReference>
<dbReference type="AlphaFoldDB" id="A0A177XWX3"/>
<sequence>MLPWLKLFAHLVVGFFERILCQAYFINSLLVFELPNLHCHPKLIMYFKLSTWVKNSTFFVAANKLLKADYQHSAILLLVWYSVYGG</sequence>
<evidence type="ECO:0000313" key="1">
    <source>
        <dbReference type="EMBL" id="OAJ93117.1"/>
    </source>
</evidence>
<name>A0A177XWX3_9VIBR</name>
<protein>
    <submittedName>
        <fullName evidence="1">Uncharacterized protein</fullName>
    </submittedName>
</protein>
<gene>
    <name evidence="1" type="ORF">APB76_16495</name>
</gene>
<accession>A0A177XWX3</accession>
<evidence type="ECO:0000313" key="2">
    <source>
        <dbReference type="Proteomes" id="UP000078406"/>
    </source>
</evidence>
<proteinExistence type="predicted"/>
<reference evidence="1 2" key="1">
    <citation type="journal article" date="2016" name="Syst. Appl. Microbiol.">
        <title>Vibrio bivalvicida sp. nov., a novel larval pathogen for bivalve molluscs reared in a hatchery.</title>
        <authorList>
            <person name="Dubert J."/>
            <person name="Romalde J.L."/>
            <person name="Prado S."/>
            <person name="Barja J.L."/>
        </authorList>
    </citation>
    <scope>NUCLEOTIDE SEQUENCE [LARGE SCALE GENOMIC DNA]</scope>
    <source>
        <strain evidence="1 2">605</strain>
    </source>
</reference>